<gene>
    <name evidence="5" type="ORF">A3I29_03940</name>
</gene>
<dbReference type="STRING" id="1798689.A3I29_03940"/>
<evidence type="ECO:0008006" key="7">
    <source>
        <dbReference type="Google" id="ProtNLM"/>
    </source>
</evidence>
<organism evidence="5 6">
    <name type="scientific">Candidatus Magasanikbacteria bacterium RIFCSPLOWO2_02_FULL_44_11</name>
    <dbReference type="NCBI Taxonomy" id="1798689"/>
    <lineage>
        <taxon>Bacteria</taxon>
        <taxon>Candidatus Magasanikiibacteriota</taxon>
    </lineage>
</organism>
<dbReference type="EMBL" id="MFQK01000039">
    <property type="protein sequence ID" value="OGH80568.1"/>
    <property type="molecule type" value="Genomic_DNA"/>
</dbReference>
<keyword evidence="4" id="KW-0812">Transmembrane</keyword>
<dbReference type="PANTHER" id="PTHR43179">
    <property type="entry name" value="RHAMNOSYLTRANSFERASE WBBL"/>
    <property type="match status" value="1"/>
</dbReference>
<comment type="similarity">
    <text evidence="1">Belongs to the glycosyltransferase 2 family.</text>
</comment>
<name>A0A1F6N9W6_9BACT</name>
<dbReference type="InterPro" id="IPR029044">
    <property type="entry name" value="Nucleotide-diphossugar_trans"/>
</dbReference>
<sequence length="363" mass="41732">MLPKVAIVYLSFHSEPYLDDMVAAFKKLTYPKALVELVIVDNLHPTHGSSVAAIEQQVLPLSGTELPHVTLLPQDKNLGFPAGINVGIQWALDHGFDYVYLHNNDGFVAPNFLEPLVDAMEQDKKISIAQSLMLTYPDTKIINTSGNKYHYLGLGYSDDFNKPLNQVELPAIKKIVYASGAACLLRADLLKKYGLWDSDYFIYHEDIEYNYRLKALGYQAVMVKDSHFFHKYTFGRNPTKNYYIERNRIAFLVSFYKWRTLLLILPAYLFLELGLLALSLVSGWLPSKLKAYRYWLKRSNRQQWLAKRATIQKLRTVNDRELLADAVGTISDSYSFTNNPLVRYIANPLLGTYWQLVKLVLFW</sequence>
<evidence type="ECO:0000256" key="1">
    <source>
        <dbReference type="ARBA" id="ARBA00006739"/>
    </source>
</evidence>
<proteinExistence type="inferred from homology"/>
<protein>
    <recommendedName>
        <fullName evidence="7">Glycosyltransferase 2-like domain-containing protein</fullName>
    </recommendedName>
</protein>
<dbReference type="PANTHER" id="PTHR43179:SF12">
    <property type="entry name" value="GALACTOFURANOSYLTRANSFERASE GLFT2"/>
    <property type="match status" value="1"/>
</dbReference>
<comment type="caution">
    <text evidence="5">The sequence shown here is derived from an EMBL/GenBank/DDBJ whole genome shotgun (WGS) entry which is preliminary data.</text>
</comment>
<keyword evidence="4" id="KW-0472">Membrane</keyword>
<feature type="transmembrane region" description="Helical" evidence="4">
    <location>
        <begin position="261"/>
        <end position="285"/>
    </location>
</feature>
<accession>A0A1F6N9W6</accession>
<keyword evidence="3" id="KW-0808">Transferase</keyword>
<evidence type="ECO:0000313" key="6">
    <source>
        <dbReference type="Proteomes" id="UP000178726"/>
    </source>
</evidence>
<keyword evidence="4" id="KW-1133">Transmembrane helix</keyword>
<reference evidence="5 6" key="1">
    <citation type="journal article" date="2016" name="Nat. Commun.">
        <title>Thousands of microbial genomes shed light on interconnected biogeochemical processes in an aquifer system.</title>
        <authorList>
            <person name="Anantharaman K."/>
            <person name="Brown C.T."/>
            <person name="Hug L.A."/>
            <person name="Sharon I."/>
            <person name="Castelle C.J."/>
            <person name="Probst A.J."/>
            <person name="Thomas B.C."/>
            <person name="Singh A."/>
            <person name="Wilkins M.J."/>
            <person name="Karaoz U."/>
            <person name="Brodie E.L."/>
            <person name="Williams K.H."/>
            <person name="Hubbard S.S."/>
            <person name="Banfield J.F."/>
        </authorList>
    </citation>
    <scope>NUCLEOTIDE SEQUENCE [LARGE SCALE GENOMIC DNA]</scope>
</reference>
<evidence type="ECO:0000313" key="5">
    <source>
        <dbReference type="EMBL" id="OGH80568.1"/>
    </source>
</evidence>
<dbReference type="GO" id="GO:0016757">
    <property type="term" value="F:glycosyltransferase activity"/>
    <property type="evidence" value="ECO:0007669"/>
    <property type="project" value="UniProtKB-KW"/>
</dbReference>
<evidence type="ECO:0000256" key="4">
    <source>
        <dbReference type="SAM" id="Phobius"/>
    </source>
</evidence>
<dbReference type="Gene3D" id="3.90.550.10">
    <property type="entry name" value="Spore Coat Polysaccharide Biosynthesis Protein SpsA, Chain A"/>
    <property type="match status" value="1"/>
</dbReference>
<evidence type="ECO:0000256" key="2">
    <source>
        <dbReference type="ARBA" id="ARBA00022676"/>
    </source>
</evidence>
<dbReference type="Pfam" id="PF13641">
    <property type="entry name" value="Glyco_tranf_2_3"/>
    <property type="match status" value="1"/>
</dbReference>
<dbReference type="Proteomes" id="UP000178726">
    <property type="component" value="Unassembled WGS sequence"/>
</dbReference>
<evidence type="ECO:0000256" key="3">
    <source>
        <dbReference type="ARBA" id="ARBA00022679"/>
    </source>
</evidence>
<dbReference type="AlphaFoldDB" id="A0A1F6N9W6"/>
<dbReference type="SUPFAM" id="SSF53448">
    <property type="entry name" value="Nucleotide-diphospho-sugar transferases"/>
    <property type="match status" value="1"/>
</dbReference>
<keyword evidence="2" id="KW-0328">Glycosyltransferase</keyword>